<gene>
    <name evidence="2" type="ORF">GCM10022271_26340</name>
</gene>
<dbReference type="EMBL" id="BAABBI010000008">
    <property type="protein sequence ID" value="GAA3792746.1"/>
    <property type="molecule type" value="Genomic_DNA"/>
</dbReference>
<evidence type="ECO:0008006" key="4">
    <source>
        <dbReference type="Google" id="ProtNLM"/>
    </source>
</evidence>
<protein>
    <recommendedName>
        <fullName evidence="4">DUF4382 domain-containing protein</fullName>
    </recommendedName>
</protein>
<dbReference type="Proteomes" id="UP001501456">
    <property type="component" value="Unassembled WGS sequence"/>
</dbReference>
<reference evidence="3" key="1">
    <citation type="journal article" date="2019" name="Int. J. Syst. Evol. Microbiol.">
        <title>The Global Catalogue of Microorganisms (GCM) 10K type strain sequencing project: providing services to taxonomists for standard genome sequencing and annotation.</title>
        <authorList>
            <consortium name="The Broad Institute Genomics Platform"/>
            <consortium name="The Broad Institute Genome Sequencing Center for Infectious Disease"/>
            <person name="Wu L."/>
            <person name="Ma J."/>
        </authorList>
    </citation>
    <scope>NUCLEOTIDE SEQUENCE [LARGE SCALE GENOMIC DNA]</scope>
    <source>
        <strain evidence="3">JCM 17525</strain>
    </source>
</reference>
<keyword evidence="3" id="KW-1185">Reference proteome</keyword>
<proteinExistence type="predicted"/>
<accession>A0ABP7HKK2</accession>
<evidence type="ECO:0000313" key="2">
    <source>
        <dbReference type="EMBL" id="GAA3792746.1"/>
    </source>
</evidence>
<keyword evidence="1" id="KW-0732">Signal</keyword>
<dbReference type="PROSITE" id="PS51257">
    <property type="entry name" value="PROKAR_LIPOPROTEIN"/>
    <property type="match status" value="1"/>
</dbReference>
<feature type="chain" id="PRO_5047240562" description="DUF4382 domain-containing protein" evidence="1">
    <location>
        <begin position="22"/>
        <end position="185"/>
    </location>
</feature>
<sequence>MKVLKFLYLIVIVAFVVSCSSDDDTVIPFVTAPQNNVTVGESVFEMKSAIISSSIGNNTYIQLTNKTETELLANMNDGTNLYDVDFMVIRLNQDPLGETTYTFSDMLDYDFMIDGDIIYGEYEDGITLLAENHSDTNLEAVSGSVTITYYAVDRIDLTFEFERNDGTIITGSYSGSFIDEVDSDN</sequence>
<dbReference type="RefSeq" id="WP_344731091.1">
    <property type="nucleotide sequence ID" value="NZ_BAABBI010000008.1"/>
</dbReference>
<feature type="signal peptide" evidence="1">
    <location>
        <begin position="1"/>
        <end position="21"/>
    </location>
</feature>
<name>A0ABP7HKK2_9FLAO</name>
<evidence type="ECO:0000256" key="1">
    <source>
        <dbReference type="SAM" id="SignalP"/>
    </source>
</evidence>
<organism evidence="2 3">
    <name type="scientific">Corallibacter vietnamensis</name>
    <dbReference type="NCBI Taxonomy" id="904130"/>
    <lineage>
        <taxon>Bacteria</taxon>
        <taxon>Pseudomonadati</taxon>
        <taxon>Bacteroidota</taxon>
        <taxon>Flavobacteriia</taxon>
        <taxon>Flavobacteriales</taxon>
        <taxon>Flavobacteriaceae</taxon>
        <taxon>Corallibacter</taxon>
    </lineage>
</organism>
<comment type="caution">
    <text evidence="2">The sequence shown here is derived from an EMBL/GenBank/DDBJ whole genome shotgun (WGS) entry which is preliminary data.</text>
</comment>
<evidence type="ECO:0000313" key="3">
    <source>
        <dbReference type="Proteomes" id="UP001501456"/>
    </source>
</evidence>